<reference evidence="9 10" key="1">
    <citation type="journal article" date="2020" name="ISME J.">
        <title>Uncovering the hidden diversity of litter-decomposition mechanisms in mushroom-forming fungi.</title>
        <authorList>
            <person name="Floudas D."/>
            <person name="Bentzer J."/>
            <person name="Ahren D."/>
            <person name="Johansson T."/>
            <person name="Persson P."/>
            <person name="Tunlid A."/>
        </authorList>
    </citation>
    <scope>NUCLEOTIDE SEQUENCE [LARGE SCALE GENOMIC DNA]</scope>
    <source>
        <strain evidence="9 10">CBS 291.85</strain>
    </source>
</reference>
<evidence type="ECO:0000256" key="6">
    <source>
        <dbReference type="ARBA" id="ARBA00048619"/>
    </source>
</evidence>
<feature type="domain" description="SET" evidence="8">
    <location>
        <begin position="90"/>
        <end position="377"/>
    </location>
</feature>
<feature type="compositionally biased region" description="Basic and acidic residues" evidence="7">
    <location>
        <begin position="410"/>
        <end position="424"/>
    </location>
</feature>
<dbReference type="PANTHER" id="PTHR46402">
    <property type="entry name" value="SET AND MYND DOMAIN-CONTAINING PROTEIN 5"/>
    <property type="match status" value="1"/>
</dbReference>
<keyword evidence="3" id="KW-0949">S-adenosyl-L-methionine</keyword>
<name>A0A8H5BTV9_9AGAR</name>
<evidence type="ECO:0000259" key="8">
    <source>
        <dbReference type="PROSITE" id="PS50280"/>
    </source>
</evidence>
<dbReference type="InterPro" id="IPR046341">
    <property type="entry name" value="SET_dom_sf"/>
</dbReference>
<dbReference type="SMART" id="SM00317">
    <property type="entry name" value="SET"/>
    <property type="match status" value="1"/>
</dbReference>
<dbReference type="PROSITE" id="PS50280">
    <property type="entry name" value="SET"/>
    <property type="match status" value="1"/>
</dbReference>
<keyword evidence="2" id="KW-0808">Transferase</keyword>
<dbReference type="SUPFAM" id="SSF82199">
    <property type="entry name" value="SET domain"/>
    <property type="match status" value="1"/>
</dbReference>
<dbReference type="Gene3D" id="6.10.140.2220">
    <property type="match status" value="1"/>
</dbReference>
<organism evidence="9 10">
    <name type="scientific">Tetrapyrgos nigripes</name>
    <dbReference type="NCBI Taxonomy" id="182062"/>
    <lineage>
        <taxon>Eukaryota</taxon>
        <taxon>Fungi</taxon>
        <taxon>Dikarya</taxon>
        <taxon>Basidiomycota</taxon>
        <taxon>Agaricomycotina</taxon>
        <taxon>Agaricomycetes</taxon>
        <taxon>Agaricomycetidae</taxon>
        <taxon>Agaricales</taxon>
        <taxon>Marasmiineae</taxon>
        <taxon>Marasmiaceae</taxon>
        <taxon>Tetrapyrgos</taxon>
    </lineage>
</organism>
<dbReference type="Gene3D" id="2.170.270.10">
    <property type="entry name" value="SET domain"/>
    <property type="match status" value="1"/>
</dbReference>
<evidence type="ECO:0000313" key="9">
    <source>
        <dbReference type="EMBL" id="KAF5329121.1"/>
    </source>
</evidence>
<accession>A0A8H5BTV9</accession>
<feature type="region of interest" description="Disordered" evidence="7">
    <location>
        <begin position="410"/>
        <end position="438"/>
    </location>
</feature>
<evidence type="ECO:0000256" key="1">
    <source>
        <dbReference type="ARBA" id="ARBA00022603"/>
    </source>
</evidence>
<dbReference type="GO" id="GO:0045814">
    <property type="term" value="P:negative regulation of gene expression, epigenetic"/>
    <property type="evidence" value="ECO:0007669"/>
    <property type="project" value="TreeGrafter"/>
</dbReference>
<dbReference type="EMBL" id="JAACJM010000345">
    <property type="protein sequence ID" value="KAF5329121.1"/>
    <property type="molecule type" value="Genomic_DNA"/>
</dbReference>
<dbReference type="Proteomes" id="UP000559256">
    <property type="component" value="Unassembled WGS sequence"/>
</dbReference>
<evidence type="ECO:0000256" key="3">
    <source>
        <dbReference type="ARBA" id="ARBA00022691"/>
    </source>
</evidence>
<evidence type="ECO:0000256" key="2">
    <source>
        <dbReference type="ARBA" id="ARBA00022679"/>
    </source>
</evidence>
<dbReference type="OrthoDB" id="438641at2759"/>
<sequence>MSQQTSPSDVDLKDALVSLRASNPTLGIAKLHALLLKTHPDWLVSEKRTKKFLQNEGLTIVDLATGPSKSGSVYPSSRLIPNLEIQKWSPKVEVKYFNKKKGKGLVAKEKIKEGEAVWKEDPFISAPEWEIYDFQAQSAGCSFCTTPFSSTITTSLIQSCPASTSAAPCPARFCNRLCLARSAKHHPFLCPAQNPASVPLMGWVREIQWMALHALAQLTSRLLTVGQLDDKLLDEEWRVVSSFAQMSLEDREKYHFSGQREPDQAGWKKAYQLYLEAFKEPKSAADQKKLAKLLKKPVKRDLDRNLFEYDSFLTNLGKMSLNLEAHGGLYVLHSHLNHSCTPNISIRHLDQRTALARITVIAKREIEPGEELYITYVNPQLGVRSRQNELEAWGFGRCTCNRCVKEEKEERIKEQERQRSKSEFATEDATGEGGEMDMADLEKELKAGLGVM</sequence>
<evidence type="ECO:0000313" key="10">
    <source>
        <dbReference type="Proteomes" id="UP000559256"/>
    </source>
</evidence>
<evidence type="ECO:0000256" key="5">
    <source>
        <dbReference type="ARBA" id="ARBA00044528"/>
    </source>
</evidence>
<comment type="catalytic activity">
    <reaction evidence="6">
        <text>L-lysyl-[histone] + S-adenosyl-L-methionine = N(6)-methyl-L-lysyl-[histone] + S-adenosyl-L-homocysteine + H(+)</text>
        <dbReference type="Rhea" id="RHEA:10024"/>
        <dbReference type="Rhea" id="RHEA-COMP:9845"/>
        <dbReference type="Rhea" id="RHEA-COMP:9846"/>
        <dbReference type="ChEBI" id="CHEBI:15378"/>
        <dbReference type="ChEBI" id="CHEBI:29969"/>
        <dbReference type="ChEBI" id="CHEBI:57856"/>
        <dbReference type="ChEBI" id="CHEBI:59789"/>
        <dbReference type="ChEBI" id="CHEBI:61929"/>
    </reaction>
    <physiologicalReaction direction="left-to-right" evidence="6">
        <dbReference type="Rhea" id="RHEA:10025"/>
    </physiologicalReaction>
</comment>
<dbReference type="GO" id="GO:0042799">
    <property type="term" value="F:histone H4K20 methyltransferase activity"/>
    <property type="evidence" value="ECO:0007669"/>
    <property type="project" value="TreeGrafter"/>
</dbReference>
<gene>
    <name evidence="9" type="ORF">D9758_017147</name>
</gene>
<evidence type="ECO:0000256" key="7">
    <source>
        <dbReference type="SAM" id="MobiDB-lite"/>
    </source>
</evidence>
<dbReference type="InterPro" id="IPR001214">
    <property type="entry name" value="SET_dom"/>
</dbReference>
<evidence type="ECO:0000256" key="4">
    <source>
        <dbReference type="ARBA" id="ARBA00042380"/>
    </source>
</evidence>
<dbReference type="Pfam" id="PF00856">
    <property type="entry name" value="SET"/>
    <property type="match status" value="1"/>
</dbReference>
<dbReference type="PANTHER" id="PTHR46402:SF2">
    <property type="entry name" value="HISTONE-LYSINE N-TRIMETHYLTRANSFERASE SMYD5"/>
    <property type="match status" value="1"/>
</dbReference>
<dbReference type="GO" id="GO:0032259">
    <property type="term" value="P:methylation"/>
    <property type="evidence" value="ECO:0007669"/>
    <property type="project" value="UniProtKB-KW"/>
</dbReference>
<keyword evidence="1" id="KW-0489">Methyltransferase</keyword>
<dbReference type="CDD" id="cd20071">
    <property type="entry name" value="SET_SMYD"/>
    <property type="match status" value="1"/>
</dbReference>
<protein>
    <recommendedName>
        <fullName evidence="5">Histone-lysine N-methyltransferase SET5</fullName>
    </recommendedName>
    <alternativeName>
        <fullName evidence="4">SET domain-containing protein 5</fullName>
    </alternativeName>
</protein>
<keyword evidence="10" id="KW-1185">Reference proteome</keyword>
<comment type="caution">
    <text evidence="9">The sequence shown here is derived from an EMBL/GenBank/DDBJ whole genome shotgun (WGS) entry which is preliminary data.</text>
</comment>
<feature type="compositionally biased region" description="Acidic residues" evidence="7">
    <location>
        <begin position="425"/>
        <end position="438"/>
    </location>
</feature>
<proteinExistence type="predicted"/>
<dbReference type="AlphaFoldDB" id="A0A8H5BTV9"/>
<dbReference type="Gene3D" id="1.10.220.160">
    <property type="match status" value="1"/>
</dbReference>